<organism evidence="2 3">
    <name type="scientific">Rubripirellula amarantea</name>
    <dbReference type="NCBI Taxonomy" id="2527999"/>
    <lineage>
        <taxon>Bacteria</taxon>
        <taxon>Pseudomonadati</taxon>
        <taxon>Planctomycetota</taxon>
        <taxon>Planctomycetia</taxon>
        <taxon>Pirellulales</taxon>
        <taxon>Pirellulaceae</taxon>
        <taxon>Rubripirellula</taxon>
    </lineage>
</organism>
<dbReference type="RefSeq" id="WP_146514379.1">
    <property type="nucleotide sequence ID" value="NZ_SJPI01000001.1"/>
</dbReference>
<gene>
    <name evidence="2" type="ORF">Pla22_19600</name>
</gene>
<feature type="compositionally biased region" description="Low complexity" evidence="1">
    <location>
        <begin position="1"/>
        <end position="21"/>
    </location>
</feature>
<dbReference type="EMBL" id="SJPI01000001">
    <property type="protein sequence ID" value="TWT54314.1"/>
    <property type="molecule type" value="Genomic_DNA"/>
</dbReference>
<evidence type="ECO:0000256" key="1">
    <source>
        <dbReference type="SAM" id="MobiDB-lite"/>
    </source>
</evidence>
<accession>A0A5C5WTQ7</accession>
<protein>
    <submittedName>
        <fullName evidence="2">Uncharacterized protein</fullName>
    </submittedName>
</protein>
<sequence>MNINPSAAASVAGTSRAAAKGGDADKLASDATAKQASSQSPTGKTDAVDQLDAGDQTQDRSGDGRQTLDVFEESKKENAEDQSGSEELSGTDDPSLADDEHKRLPEIVDGHLDFDA</sequence>
<feature type="compositionally biased region" description="Polar residues" evidence="1">
    <location>
        <begin position="32"/>
        <end position="43"/>
    </location>
</feature>
<proteinExistence type="predicted"/>
<name>A0A5C5WTQ7_9BACT</name>
<feature type="compositionally biased region" description="Basic and acidic residues" evidence="1">
    <location>
        <begin position="98"/>
        <end position="116"/>
    </location>
</feature>
<reference evidence="2 3" key="1">
    <citation type="submission" date="2019-02" db="EMBL/GenBank/DDBJ databases">
        <title>Deep-cultivation of Planctomycetes and their phenomic and genomic characterization uncovers novel biology.</title>
        <authorList>
            <person name="Wiegand S."/>
            <person name="Jogler M."/>
            <person name="Boedeker C."/>
            <person name="Pinto D."/>
            <person name="Vollmers J."/>
            <person name="Rivas-Marin E."/>
            <person name="Kohn T."/>
            <person name="Peeters S.H."/>
            <person name="Heuer A."/>
            <person name="Rast P."/>
            <person name="Oberbeckmann S."/>
            <person name="Bunk B."/>
            <person name="Jeske O."/>
            <person name="Meyerdierks A."/>
            <person name="Storesund J.E."/>
            <person name="Kallscheuer N."/>
            <person name="Luecker S."/>
            <person name="Lage O.M."/>
            <person name="Pohl T."/>
            <person name="Merkel B.J."/>
            <person name="Hornburger P."/>
            <person name="Mueller R.-W."/>
            <person name="Bruemmer F."/>
            <person name="Labrenz M."/>
            <person name="Spormann A.M."/>
            <person name="Op Den Camp H."/>
            <person name="Overmann J."/>
            <person name="Amann R."/>
            <person name="Jetten M.S.M."/>
            <person name="Mascher T."/>
            <person name="Medema M.H."/>
            <person name="Devos D.P."/>
            <person name="Kaster A.-K."/>
            <person name="Ovreas L."/>
            <person name="Rohde M."/>
            <person name="Galperin M.Y."/>
            <person name="Jogler C."/>
        </authorList>
    </citation>
    <scope>NUCLEOTIDE SEQUENCE [LARGE SCALE GENOMIC DNA]</scope>
    <source>
        <strain evidence="2 3">Pla22</strain>
    </source>
</reference>
<dbReference type="AlphaFoldDB" id="A0A5C5WTQ7"/>
<comment type="caution">
    <text evidence="2">The sequence shown here is derived from an EMBL/GenBank/DDBJ whole genome shotgun (WGS) entry which is preliminary data.</text>
</comment>
<evidence type="ECO:0000313" key="2">
    <source>
        <dbReference type="EMBL" id="TWT54314.1"/>
    </source>
</evidence>
<feature type="region of interest" description="Disordered" evidence="1">
    <location>
        <begin position="1"/>
        <end position="116"/>
    </location>
</feature>
<dbReference type="Proteomes" id="UP000316598">
    <property type="component" value="Unassembled WGS sequence"/>
</dbReference>
<keyword evidence="3" id="KW-1185">Reference proteome</keyword>
<evidence type="ECO:0000313" key="3">
    <source>
        <dbReference type="Proteomes" id="UP000316598"/>
    </source>
</evidence>